<keyword evidence="7" id="KW-0326">Glycosidase</keyword>
<keyword evidence="6" id="KW-0119">Carbohydrate metabolism</keyword>
<keyword evidence="8" id="KW-0624">Polysaccharide degradation</keyword>
<dbReference type="Gene3D" id="2.40.40.10">
    <property type="entry name" value="RlpA-like domain"/>
    <property type="match status" value="1"/>
</dbReference>
<organism evidence="11 12">
    <name type="scientific">Echria macrotheca</name>
    <dbReference type="NCBI Taxonomy" id="438768"/>
    <lineage>
        <taxon>Eukaryota</taxon>
        <taxon>Fungi</taxon>
        <taxon>Dikarya</taxon>
        <taxon>Ascomycota</taxon>
        <taxon>Pezizomycotina</taxon>
        <taxon>Sordariomycetes</taxon>
        <taxon>Sordariomycetidae</taxon>
        <taxon>Sordariales</taxon>
        <taxon>Schizotheciaceae</taxon>
        <taxon>Echria</taxon>
    </lineage>
</organism>
<evidence type="ECO:0000313" key="12">
    <source>
        <dbReference type="Proteomes" id="UP001239445"/>
    </source>
</evidence>
<dbReference type="GO" id="GO:0008810">
    <property type="term" value="F:cellulase activity"/>
    <property type="evidence" value="ECO:0007669"/>
    <property type="project" value="UniProtKB-EC"/>
</dbReference>
<dbReference type="PANTHER" id="PTHR39730">
    <property type="entry name" value="ENDOGLUCANASE 1"/>
    <property type="match status" value="1"/>
</dbReference>
<keyword evidence="4 11" id="KW-0378">Hydrolase</keyword>
<evidence type="ECO:0000313" key="11">
    <source>
        <dbReference type="EMBL" id="KAK1750365.1"/>
    </source>
</evidence>
<evidence type="ECO:0000256" key="5">
    <source>
        <dbReference type="ARBA" id="ARBA00023001"/>
    </source>
</evidence>
<dbReference type="GO" id="GO:0030245">
    <property type="term" value="P:cellulose catabolic process"/>
    <property type="evidence" value="ECO:0007669"/>
    <property type="project" value="UniProtKB-KW"/>
</dbReference>
<evidence type="ECO:0000256" key="7">
    <source>
        <dbReference type="ARBA" id="ARBA00023295"/>
    </source>
</evidence>
<comment type="caution">
    <text evidence="11">The sequence shown here is derived from an EMBL/GenBank/DDBJ whole genome shotgun (WGS) entry which is preliminary data.</text>
</comment>
<sequence length="224" mass="23599">MRFSSVLAIVGATYLRSVYAISGKSYTGWDCCKPGCAWKSNLGKGVTGIPMVCDINNNELANGFNLDSGCKSGGKAYLCDDYSPTPVSDNTTYGFVTMAGNTNCCKCFQITWTSGAARGKTLIAQVVNNFEATDSLKSNDIVILTPGGGSGGNDGGCRSQYGTNWGDSGGGLTKGADCANLPQNLQGGCYWRFNWAKGAINTWNIDYKQISCPSRLTNISGCSA</sequence>
<evidence type="ECO:0000259" key="10">
    <source>
        <dbReference type="Pfam" id="PF02015"/>
    </source>
</evidence>
<evidence type="ECO:0000256" key="6">
    <source>
        <dbReference type="ARBA" id="ARBA00023277"/>
    </source>
</evidence>
<protein>
    <recommendedName>
        <fullName evidence="3">cellulase</fullName>
        <ecNumber evidence="3">3.2.1.4</ecNumber>
    </recommendedName>
</protein>
<evidence type="ECO:0000256" key="4">
    <source>
        <dbReference type="ARBA" id="ARBA00022801"/>
    </source>
</evidence>
<dbReference type="AlphaFoldDB" id="A0AAJ0B2A4"/>
<feature type="chain" id="PRO_5042595759" description="cellulase" evidence="9">
    <location>
        <begin position="21"/>
        <end position="224"/>
    </location>
</feature>
<evidence type="ECO:0000256" key="1">
    <source>
        <dbReference type="ARBA" id="ARBA00000966"/>
    </source>
</evidence>
<gene>
    <name evidence="11" type="ORF">QBC47DRAFT_438684</name>
</gene>
<dbReference type="PANTHER" id="PTHR39730:SF1">
    <property type="entry name" value="ENDOGLUCANASE 1"/>
    <property type="match status" value="1"/>
</dbReference>
<keyword evidence="9" id="KW-0732">Signal</keyword>
<dbReference type="SUPFAM" id="SSF50685">
    <property type="entry name" value="Barwin-like endoglucanases"/>
    <property type="match status" value="1"/>
</dbReference>
<dbReference type="Pfam" id="PF02015">
    <property type="entry name" value="Glyco_hydro_45"/>
    <property type="match status" value="1"/>
</dbReference>
<evidence type="ECO:0000256" key="8">
    <source>
        <dbReference type="ARBA" id="ARBA00023326"/>
    </source>
</evidence>
<dbReference type="InterPro" id="IPR036908">
    <property type="entry name" value="RlpA-like_sf"/>
</dbReference>
<dbReference type="InterPro" id="IPR000334">
    <property type="entry name" value="Glyco_hydro_45"/>
</dbReference>
<keyword evidence="12" id="KW-1185">Reference proteome</keyword>
<dbReference type="Proteomes" id="UP001239445">
    <property type="component" value="Unassembled WGS sequence"/>
</dbReference>
<name>A0AAJ0B2A4_9PEZI</name>
<comment type="catalytic activity">
    <reaction evidence="1">
        <text>Endohydrolysis of (1-&gt;4)-beta-D-glucosidic linkages in cellulose, lichenin and cereal beta-D-glucans.</text>
        <dbReference type="EC" id="3.2.1.4"/>
    </reaction>
</comment>
<dbReference type="EMBL" id="MU839847">
    <property type="protein sequence ID" value="KAK1750365.1"/>
    <property type="molecule type" value="Genomic_DNA"/>
</dbReference>
<accession>A0AAJ0B2A4</accession>
<feature type="signal peptide" evidence="9">
    <location>
        <begin position="1"/>
        <end position="20"/>
    </location>
</feature>
<proteinExistence type="inferred from homology"/>
<dbReference type="InterPro" id="IPR052288">
    <property type="entry name" value="GH45_Enzymes"/>
</dbReference>
<comment type="similarity">
    <text evidence="2">Belongs to the glycosyl hydrolase 45 (cellulase K) family.</text>
</comment>
<feature type="domain" description="Glycosyl hydrolases family 45 active site" evidence="10">
    <location>
        <begin position="22"/>
        <end position="222"/>
    </location>
</feature>
<keyword evidence="5" id="KW-0136">Cellulose degradation</keyword>
<evidence type="ECO:0000256" key="3">
    <source>
        <dbReference type="ARBA" id="ARBA00012601"/>
    </source>
</evidence>
<dbReference type="EC" id="3.2.1.4" evidence="3"/>
<reference evidence="11" key="1">
    <citation type="submission" date="2023-06" db="EMBL/GenBank/DDBJ databases">
        <title>Genome-scale phylogeny and comparative genomics of the fungal order Sordariales.</title>
        <authorList>
            <consortium name="Lawrence Berkeley National Laboratory"/>
            <person name="Hensen N."/>
            <person name="Bonometti L."/>
            <person name="Westerberg I."/>
            <person name="Brannstrom I.O."/>
            <person name="Guillou S."/>
            <person name="Cros-Aarteil S."/>
            <person name="Calhoun S."/>
            <person name="Haridas S."/>
            <person name="Kuo A."/>
            <person name="Mondo S."/>
            <person name="Pangilinan J."/>
            <person name="Riley R."/>
            <person name="Labutti K."/>
            <person name="Andreopoulos B."/>
            <person name="Lipzen A."/>
            <person name="Chen C."/>
            <person name="Yanf M."/>
            <person name="Daum C."/>
            <person name="Ng V."/>
            <person name="Clum A."/>
            <person name="Steindorff A."/>
            <person name="Ohm R."/>
            <person name="Martin F."/>
            <person name="Silar P."/>
            <person name="Natvig D."/>
            <person name="Lalanne C."/>
            <person name="Gautier V."/>
            <person name="Ament-Velasquez S.L."/>
            <person name="Kruys A."/>
            <person name="Hutchinson M.I."/>
            <person name="Powell A.J."/>
            <person name="Barry K."/>
            <person name="Miller A.N."/>
            <person name="Grigoriev I.V."/>
            <person name="Debuchy R."/>
            <person name="Gladieux P."/>
            <person name="Thoren M.H."/>
            <person name="Johannesson H."/>
        </authorList>
    </citation>
    <scope>NUCLEOTIDE SEQUENCE</scope>
    <source>
        <strain evidence="11">PSN4</strain>
    </source>
</reference>
<evidence type="ECO:0000256" key="2">
    <source>
        <dbReference type="ARBA" id="ARBA00007793"/>
    </source>
</evidence>
<evidence type="ECO:0000256" key="9">
    <source>
        <dbReference type="SAM" id="SignalP"/>
    </source>
</evidence>